<dbReference type="Pfam" id="PF07508">
    <property type="entry name" value="Recombinase"/>
    <property type="match status" value="1"/>
</dbReference>
<feature type="domain" description="Recombinase" evidence="1">
    <location>
        <begin position="1"/>
        <end position="60"/>
    </location>
</feature>
<reference evidence="4" key="1">
    <citation type="submission" date="2018-08" db="EMBL/GenBank/DDBJ databases">
        <authorList>
            <person name="Grouzdev D.S."/>
            <person name="Krutkina M.S."/>
        </authorList>
    </citation>
    <scope>NUCLEOTIDE SEQUENCE [LARGE SCALE GENOMIC DNA]</scope>
    <source>
        <strain evidence="4">4-11</strain>
    </source>
</reference>
<feature type="domain" description="Recombinase zinc beta ribbon" evidence="2">
    <location>
        <begin position="80"/>
        <end position="132"/>
    </location>
</feature>
<keyword evidence="4" id="KW-1185">Reference proteome</keyword>
<reference evidence="3 4" key="2">
    <citation type="submission" date="2018-09" db="EMBL/GenBank/DDBJ databases">
        <title>Genome of Sphaerochaeta halotolerans strain 4-11.</title>
        <authorList>
            <person name="Nazina T.N."/>
            <person name="Sokolova D.S."/>
        </authorList>
    </citation>
    <scope>NUCLEOTIDE SEQUENCE [LARGE SCALE GENOMIC DNA]</scope>
    <source>
        <strain evidence="3 4">4-11</strain>
    </source>
</reference>
<accession>A0A372MEQ1</accession>
<dbReference type="InterPro" id="IPR011109">
    <property type="entry name" value="DNA_bind_recombinase_dom"/>
</dbReference>
<dbReference type="Proteomes" id="UP000264002">
    <property type="component" value="Unassembled WGS sequence"/>
</dbReference>
<dbReference type="Pfam" id="PF13408">
    <property type="entry name" value="Zn_ribbon_recom"/>
    <property type="match status" value="1"/>
</dbReference>
<evidence type="ECO:0008006" key="5">
    <source>
        <dbReference type="Google" id="ProtNLM"/>
    </source>
</evidence>
<dbReference type="EMBL" id="QUWK01000016">
    <property type="protein sequence ID" value="RFU93868.1"/>
    <property type="molecule type" value="Genomic_DNA"/>
</dbReference>
<evidence type="ECO:0000259" key="1">
    <source>
        <dbReference type="Pfam" id="PF07508"/>
    </source>
</evidence>
<dbReference type="AlphaFoldDB" id="A0A372MEQ1"/>
<sequence>MRKVLDNKVYMGDRIIQNGPDRELITKQPDYAKPYTSCYLTDDHETIVDRRLFEQVKARLAWVDQERKAGIYRNSQPHYLYGLVYCSECGLPFKKGDGPEYKGTEYDYLVCICRKRRDRKQRSCTNRSIRVD</sequence>
<dbReference type="GO" id="GO:0000150">
    <property type="term" value="F:DNA strand exchange activity"/>
    <property type="evidence" value="ECO:0007669"/>
    <property type="project" value="InterPro"/>
</dbReference>
<comment type="caution">
    <text evidence="3">The sequence shown here is derived from an EMBL/GenBank/DDBJ whole genome shotgun (WGS) entry which is preliminary data.</text>
</comment>
<dbReference type="GO" id="GO:0003677">
    <property type="term" value="F:DNA binding"/>
    <property type="evidence" value="ECO:0007669"/>
    <property type="project" value="InterPro"/>
</dbReference>
<dbReference type="InterPro" id="IPR038109">
    <property type="entry name" value="DNA_bind_recomb_sf"/>
</dbReference>
<gene>
    <name evidence="3" type="ORF">DYP60_12450</name>
</gene>
<organism evidence="3 4">
    <name type="scientific">Sphaerochaeta halotolerans</name>
    <dbReference type="NCBI Taxonomy" id="2293840"/>
    <lineage>
        <taxon>Bacteria</taxon>
        <taxon>Pseudomonadati</taxon>
        <taxon>Spirochaetota</taxon>
        <taxon>Spirochaetia</taxon>
        <taxon>Spirochaetales</taxon>
        <taxon>Sphaerochaetaceae</taxon>
        <taxon>Sphaerochaeta</taxon>
    </lineage>
</organism>
<evidence type="ECO:0000313" key="3">
    <source>
        <dbReference type="EMBL" id="RFU93868.1"/>
    </source>
</evidence>
<evidence type="ECO:0000259" key="2">
    <source>
        <dbReference type="Pfam" id="PF13408"/>
    </source>
</evidence>
<proteinExistence type="predicted"/>
<evidence type="ECO:0000313" key="4">
    <source>
        <dbReference type="Proteomes" id="UP000264002"/>
    </source>
</evidence>
<dbReference type="InterPro" id="IPR025827">
    <property type="entry name" value="Zn_ribbon_recom_dom"/>
</dbReference>
<name>A0A372MEQ1_9SPIR</name>
<protein>
    <recommendedName>
        <fullName evidence="5">Recombinase domain-containing protein</fullName>
    </recommendedName>
</protein>
<dbReference type="Gene3D" id="3.90.1750.20">
    <property type="entry name" value="Putative Large Serine Recombinase, Chain B, Domain 2"/>
    <property type="match status" value="1"/>
</dbReference>